<gene>
    <name evidence="1" type="ORF">PIIN_01094</name>
</gene>
<dbReference type="EMBL" id="CAFZ01000011">
    <property type="protein sequence ID" value="CCA67261.1"/>
    <property type="molecule type" value="Genomic_DNA"/>
</dbReference>
<name>G4T7I1_SERID</name>
<dbReference type="InParanoid" id="G4T7I1"/>
<dbReference type="AlphaFoldDB" id="G4T7I1"/>
<dbReference type="HOGENOM" id="CLU_2622899_0_0_1"/>
<evidence type="ECO:0000313" key="2">
    <source>
        <dbReference type="Proteomes" id="UP000007148"/>
    </source>
</evidence>
<keyword evidence="2" id="KW-1185">Reference proteome</keyword>
<reference evidence="1 2" key="1">
    <citation type="journal article" date="2011" name="PLoS Pathog.">
        <title>Endophytic Life Strategies Decoded by Genome and Transcriptome Analyses of the Mutualistic Root Symbiont Piriformospora indica.</title>
        <authorList>
            <person name="Zuccaro A."/>
            <person name="Lahrmann U."/>
            <person name="Guldener U."/>
            <person name="Langen G."/>
            <person name="Pfiffi S."/>
            <person name="Biedenkopf D."/>
            <person name="Wong P."/>
            <person name="Samans B."/>
            <person name="Grimm C."/>
            <person name="Basiewicz M."/>
            <person name="Murat C."/>
            <person name="Martin F."/>
            <person name="Kogel K.H."/>
        </authorList>
    </citation>
    <scope>NUCLEOTIDE SEQUENCE [LARGE SCALE GENOMIC DNA]</scope>
    <source>
        <strain evidence="1 2">DSM 11827</strain>
    </source>
</reference>
<dbReference type="Proteomes" id="UP000007148">
    <property type="component" value="Unassembled WGS sequence"/>
</dbReference>
<accession>G4T7I1</accession>
<dbReference type="OrthoDB" id="3146759at2759"/>
<comment type="caution">
    <text evidence="1">The sequence shown here is derived from an EMBL/GenBank/DDBJ whole genome shotgun (WGS) entry which is preliminary data.</text>
</comment>
<proteinExistence type="predicted"/>
<organism evidence="1 2">
    <name type="scientific">Serendipita indica (strain DSM 11827)</name>
    <name type="common">Root endophyte fungus</name>
    <name type="synonym">Piriformospora indica</name>
    <dbReference type="NCBI Taxonomy" id="1109443"/>
    <lineage>
        <taxon>Eukaryota</taxon>
        <taxon>Fungi</taxon>
        <taxon>Dikarya</taxon>
        <taxon>Basidiomycota</taxon>
        <taxon>Agaricomycotina</taxon>
        <taxon>Agaricomycetes</taxon>
        <taxon>Sebacinales</taxon>
        <taxon>Serendipitaceae</taxon>
        <taxon>Serendipita</taxon>
    </lineage>
</organism>
<protein>
    <submittedName>
        <fullName evidence="1">Uncharacterized protein</fullName>
    </submittedName>
</protein>
<sequence>MCKYRRVHQNYHACGHEYDLEEQIDCFQPYCKFSSCHTQEPHDCRRKCSQYGIDIDLFARSSRQFPQTYGEPEQACAS</sequence>
<evidence type="ECO:0000313" key="1">
    <source>
        <dbReference type="EMBL" id="CCA67261.1"/>
    </source>
</evidence>